<evidence type="ECO:0000256" key="5">
    <source>
        <dbReference type="ARBA" id="ARBA00023136"/>
    </source>
</evidence>
<evidence type="ECO:0000256" key="2">
    <source>
        <dbReference type="ARBA" id="ARBA00022692"/>
    </source>
</evidence>
<dbReference type="PANTHER" id="PTHR28035:SF1">
    <property type="entry name" value="MITOCHONDRIAL DISTRIBUTION AND MORPHOLOGY PROTEIN 10"/>
    <property type="match status" value="1"/>
</dbReference>
<evidence type="ECO:0000313" key="6">
    <source>
        <dbReference type="EMBL" id="KAL0637231.1"/>
    </source>
</evidence>
<sequence>MLPYMDYVQNAFYEATEWNQDNSYATLTATARALLDFPTPRGLRMNLSSLSSLNFATSYGLGNFGVVDGSVSYLSSSLPLSNVQKSCNVDLHAVTQGYRQLQELQRSEDPRYLEIWQGGARIDGRSGR</sequence>
<keyword evidence="3" id="KW-1000">Mitochondrion outer membrane</keyword>
<keyword evidence="2" id="KW-0812">Transmembrane</keyword>
<dbReference type="EMBL" id="JBBBZM010000037">
    <property type="protein sequence ID" value="KAL0637231.1"/>
    <property type="molecule type" value="Genomic_DNA"/>
</dbReference>
<keyword evidence="1" id="KW-1134">Transmembrane beta strand</keyword>
<dbReference type="Proteomes" id="UP001447188">
    <property type="component" value="Unassembled WGS sequence"/>
</dbReference>
<protein>
    <submittedName>
        <fullName evidence="6">Mitochondrial distribution and morphology protein 10</fullName>
    </submittedName>
</protein>
<organism evidence="6 7">
    <name type="scientific">Discina gigas</name>
    <dbReference type="NCBI Taxonomy" id="1032678"/>
    <lineage>
        <taxon>Eukaryota</taxon>
        <taxon>Fungi</taxon>
        <taxon>Dikarya</taxon>
        <taxon>Ascomycota</taxon>
        <taxon>Pezizomycotina</taxon>
        <taxon>Pezizomycetes</taxon>
        <taxon>Pezizales</taxon>
        <taxon>Discinaceae</taxon>
        <taxon>Discina</taxon>
    </lineage>
</organism>
<reference evidence="6 7" key="1">
    <citation type="submission" date="2024-02" db="EMBL/GenBank/DDBJ databases">
        <title>Discinaceae phylogenomics.</title>
        <authorList>
            <person name="Dirks A.C."/>
            <person name="James T.Y."/>
        </authorList>
    </citation>
    <scope>NUCLEOTIDE SEQUENCE [LARGE SCALE GENOMIC DNA]</scope>
    <source>
        <strain evidence="6 7">ACD0624</strain>
    </source>
</reference>
<evidence type="ECO:0000256" key="3">
    <source>
        <dbReference type="ARBA" id="ARBA00022787"/>
    </source>
</evidence>
<comment type="caution">
    <text evidence="6">The sequence shown here is derived from an EMBL/GenBank/DDBJ whole genome shotgun (WGS) entry which is preliminary data.</text>
</comment>
<keyword evidence="7" id="KW-1185">Reference proteome</keyword>
<evidence type="ECO:0000256" key="4">
    <source>
        <dbReference type="ARBA" id="ARBA00023128"/>
    </source>
</evidence>
<name>A0ABR3GMT7_9PEZI</name>
<dbReference type="Pfam" id="PF12519">
    <property type="entry name" value="MDM10"/>
    <property type="match status" value="1"/>
</dbReference>
<keyword evidence="4" id="KW-0496">Mitochondrion</keyword>
<keyword evidence="5" id="KW-0472">Membrane</keyword>
<dbReference type="PANTHER" id="PTHR28035">
    <property type="entry name" value="MITOCHONDRIAL DISTRIBUTION AND MORPHOLOGY PROTEIN 10"/>
    <property type="match status" value="1"/>
</dbReference>
<dbReference type="InterPro" id="IPR027539">
    <property type="entry name" value="Mdm10"/>
</dbReference>
<proteinExistence type="predicted"/>
<accession>A0ABR3GMT7</accession>
<evidence type="ECO:0000313" key="7">
    <source>
        <dbReference type="Proteomes" id="UP001447188"/>
    </source>
</evidence>
<evidence type="ECO:0000256" key="1">
    <source>
        <dbReference type="ARBA" id="ARBA00022452"/>
    </source>
</evidence>
<gene>
    <name evidence="6" type="primary">MDM10_2</name>
    <name evidence="6" type="ORF">Q9L58_003715</name>
</gene>